<dbReference type="PANTHER" id="PTHR24567:SF26">
    <property type="entry name" value="REGULATORY PROTEIN YEIL"/>
    <property type="match status" value="1"/>
</dbReference>
<evidence type="ECO:0000313" key="4">
    <source>
        <dbReference type="EMBL" id="CDJ35673.1"/>
    </source>
</evidence>
<dbReference type="SMART" id="SM00100">
    <property type="entry name" value="cNMP"/>
    <property type="match status" value="2"/>
</dbReference>
<reference evidence="4" key="1">
    <citation type="submission" date="2013-10" db="EMBL/GenBank/DDBJ databases">
        <title>Genomic analysis of the causative agents of coccidiosis in chickens.</title>
        <authorList>
            <person name="Reid A.J."/>
            <person name="Blake D."/>
            <person name="Billington K."/>
            <person name="Browne H."/>
            <person name="Dunn M."/>
            <person name="Hung S."/>
            <person name="Kawahara F."/>
            <person name="Miranda-Saavedra D."/>
            <person name="Mourier T."/>
            <person name="Nagra H."/>
            <person name="Otto T.D."/>
            <person name="Rawlings N."/>
            <person name="Sanchez A."/>
            <person name="Sanders M."/>
            <person name="Subramaniam C."/>
            <person name="Tay Y."/>
            <person name="Dear P."/>
            <person name="Doerig C."/>
            <person name="Gruber A."/>
            <person name="Parkinson J."/>
            <person name="Shirley M."/>
            <person name="Wan K.L."/>
            <person name="Berriman M."/>
            <person name="Tomley F."/>
            <person name="Pain A."/>
        </authorList>
    </citation>
    <scope>NUCLEOTIDE SEQUENCE [LARGE SCALE GENOMIC DNA]</scope>
    <source>
        <strain evidence="4">Houghton</strain>
    </source>
</reference>
<feature type="compositionally biased region" description="Basic residues" evidence="2">
    <location>
        <begin position="211"/>
        <end position="220"/>
    </location>
</feature>
<dbReference type="Proteomes" id="UP000030744">
    <property type="component" value="Unassembled WGS sequence"/>
</dbReference>
<dbReference type="InterPro" id="IPR000595">
    <property type="entry name" value="cNMP-bd_dom"/>
</dbReference>
<feature type="region of interest" description="Disordered" evidence="2">
    <location>
        <begin position="313"/>
        <end position="341"/>
    </location>
</feature>
<dbReference type="Gene3D" id="2.60.120.10">
    <property type="entry name" value="Jelly Rolls"/>
    <property type="match status" value="2"/>
</dbReference>
<evidence type="ECO:0000256" key="2">
    <source>
        <dbReference type="SAM" id="MobiDB-lite"/>
    </source>
</evidence>
<feature type="region of interest" description="Disordered" evidence="2">
    <location>
        <begin position="950"/>
        <end position="1226"/>
    </location>
</feature>
<feature type="compositionally biased region" description="Polar residues" evidence="2">
    <location>
        <begin position="1312"/>
        <end position="1324"/>
    </location>
</feature>
<reference evidence="4" key="2">
    <citation type="submission" date="2013-10" db="EMBL/GenBank/DDBJ databases">
        <authorList>
            <person name="Aslett M."/>
        </authorList>
    </citation>
    <scope>NUCLEOTIDE SEQUENCE [LARGE SCALE GENOMIC DNA]</scope>
    <source>
        <strain evidence="4">Houghton</strain>
    </source>
</reference>
<feature type="compositionally biased region" description="Low complexity" evidence="2">
    <location>
        <begin position="1361"/>
        <end position="1371"/>
    </location>
</feature>
<gene>
    <name evidence="4" type="ORF">EMH_0028850</name>
</gene>
<evidence type="ECO:0000256" key="1">
    <source>
        <dbReference type="SAM" id="Coils"/>
    </source>
</evidence>
<name>U6KJP5_9EIME</name>
<keyword evidence="5" id="KW-1185">Reference proteome</keyword>
<dbReference type="SUPFAM" id="SSF51206">
    <property type="entry name" value="cAMP-binding domain-like"/>
    <property type="match status" value="2"/>
</dbReference>
<feature type="coiled-coil region" evidence="1">
    <location>
        <begin position="900"/>
        <end position="941"/>
    </location>
</feature>
<feature type="region of interest" description="Disordered" evidence="2">
    <location>
        <begin position="1"/>
        <end position="111"/>
    </location>
</feature>
<feature type="compositionally biased region" description="Acidic residues" evidence="2">
    <location>
        <begin position="1401"/>
        <end position="1414"/>
    </location>
</feature>
<accession>U6KJP5</accession>
<feature type="compositionally biased region" description="Polar residues" evidence="2">
    <location>
        <begin position="62"/>
        <end position="74"/>
    </location>
</feature>
<feature type="compositionally biased region" description="Basic and acidic residues" evidence="2">
    <location>
        <begin position="40"/>
        <end position="54"/>
    </location>
</feature>
<dbReference type="VEuPathDB" id="ToxoDB:EMH_0028850"/>
<evidence type="ECO:0000313" key="5">
    <source>
        <dbReference type="Proteomes" id="UP000030744"/>
    </source>
</evidence>
<feature type="compositionally biased region" description="Low complexity" evidence="2">
    <location>
        <begin position="1097"/>
        <end position="1109"/>
    </location>
</feature>
<keyword evidence="1" id="KW-0175">Coiled coil</keyword>
<feature type="compositionally biased region" description="Polar residues" evidence="2">
    <location>
        <begin position="992"/>
        <end position="1002"/>
    </location>
</feature>
<protein>
    <submittedName>
        <fullName evidence="4">Cyclic nucleotide-binding domain-containing protein, putative</fullName>
    </submittedName>
</protein>
<feature type="compositionally biased region" description="Low complexity" evidence="2">
    <location>
        <begin position="1161"/>
        <end position="1171"/>
    </location>
</feature>
<dbReference type="InterPro" id="IPR014710">
    <property type="entry name" value="RmlC-like_jellyroll"/>
</dbReference>
<feature type="compositionally biased region" description="Basic and acidic residues" evidence="2">
    <location>
        <begin position="177"/>
        <end position="188"/>
    </location>
</feature>
<feature type="compositionally biased region" description="Basic and acidic residues" evidence="2">
    <location>
        <begin position="1258"/>
        <end position="1268"/>
    </location>
</feature>
<feature type="compositionally biased region" description="Low complexity" evidence="2">
    <location>
        <begin position="959"/>
        <end position="976"/>
    </location>
</feature>
<feature type="compositionally biased region" description="Low complexity" evidence="2">
    <location>
        <begin position="194"/>
        <end position="210"/>
    </location>
</feature>
<dbReference type="GO" id="GO:0005829">
    <property type="term" value="C:cytosol"/>
    <property type="evidence" value="ECO:0007669"/>
    <property type="project" value="TreeGrafter"/>
</dbReference>
<feature type="compositionally biased region" description="Basic and acidic residues" evidence="2">
    <location>
        <begin position="1212"/>
        <end position="1221"/>
    </location>
</feature>
<feature type="compositionally biased region" description="Polar residues" evidence="2">
    <location>
        <begin position="1283"/>
        <end position="1305"/>
    </location>
</feature>
<dbReference type="OrthoDB" id="417078at2759"/>
<feature type="compositionally biased region" description="Low complexity" evidence="2">
    <location>
        <begin position="1005"/>
        <end position="1020"/>
    </location>
</feature>
<evidence type="ECO:0000259" key="3">
    <source>
        <dbReference type="PROSITE" id="PS50042"/>
    </source>
</evidence>
<feature type="region of interest" description="Disordered" evidence="2">
    <location>
        <begin position="1250"/>
        <end position="1452"/>
    </location>
</feature>
<dbReference type="CDD" id="cd00038">
    <property type="entry name" value="CAP_ED"/>
    <property type="match status" value="2"/>
</dbReference>
<feature type="domain" description="Cyclic nucleotide-binding" evidence="3">
    <location>
        <begin position="1712"/>
        <end position="1819"/>
    </location>
</feature>
<feature type="compositionally biased region" description="Basic and acidic residues" evidence="2">
    <location>
        <begin position="94"/>
        <end position="104"/>
    </location>
</feature>
<feature type="compositionally biased region" description="Polar residues" evidence="2">
    <location>
        <begin position="1080"/>
        <end position="1093"/>
    </location>
</feature>
<feature type="compositionally biased region" description="Low complexity" evidence="2">
    <location>
        <begin position="313"/>
        <end position="329"/>
    </location>
</feature>
<dbReference type="RefSeq" id="XP_037877962.1">
    <property type="nucleotide sequence ID" value="XM_038022108.1"/>
</dbReference>
<dbReference type="EMBL" id="HG732065">
    <property type="protein sequence ID" value="CDJ35673.1"/>
    <property type="molecule type" value="Genomic_DNA"/>
</dbReference>
<organism evidence="4 5">
    <name type="scientific">Eimeria mitis</name>
    <dbReference type="NCBI Taxonomy" id="44415"/>
    <lineage>
        <taxon>Eukaryota</taxon>
        <taxon>Sar</taxon>
        <taxon>Alveolata</taxon>
        <taxon>Apicomplexa</taxon>
        <taxon>Conoidasida</taxon>
        <taxon>Coccidia</taxon>
        <taxon>Eucoccidiorida</taxon>
        <taxon>Eimeriorina</taxon>
        <taxon>Eimeriidae</taxon>
        <taxon>Eimeria</taxon>
    </lineage>
</organism>
<dbReference type="Pfam" id="PF00027">
    <property type="entry name" value="cNMP_binding"/>
    <property type="match status" value="1"/>
</dbReference>
<feature type="compositionally biased region" description="Basic and acidic residues" evidence="2">
    <location>
        <begin position="1341"/>
        <end position="1359"/>
    </location>
</feature>
<dbReference type="InterPro" id="IPR050397">
    <property type="entry name" value="Env_Response_Regulators"/>
</dbReference>
<proteinExistence type="predicted"/>
<dbReference type="PROSITE" id="PS50042">
    <property type="entry name" value="CNMP_BINDING_3"/>
    <property type="match status" value="2"/>
</dbReference>
<feature type="compositionally biased region" description="Basic and acidic residues" evidence="2">
    <location>
        <begin position="1"/>
        <end position="11"/>
    </location>
</feature>
<dbReference type="InterPro" id="IPR018490">
    <property type="entry name" value="cNMP-bd_dom_sf"/>
</dbReference>
<feature type="domain" description="Cyclic nucleotide-binding" evidence="3">
    <location>
        <begin position="1559"/>
        <end position="1709"/>
    </location>
</feature>
<feature type="region of interest" description="Disordered" evidence="2">
    <location>
        <begin position="138"/>
        <end position="229"/>
    </location>
</feature>
<dbReference type="GeneID" id="60403909"/>
<dbReference type="PANTHER" id="PTHR24567">
    <property type="entry name" value="CRP FAMILY TRANSCRIPTIONAL REGULATORY PROTEIN"/>
    <property type="match status" value="1"/>
</dbReference>
<sequence>MGGQRGEKGGAEKTVSGAERTDSRGVMGWIRQSSLRRLRSREASRTPRDGRPDDNGEAVCTHQATPDNTPSGNVTGKGDHSLAAMFRSVPSRAKLRDETHEKFAQDGSSVRRAHTAQSLGAFHANSMVDASSLLHASSASMGDPRADSARRRSAPSDPGNLIDASDTSSHIGGDLPHSTDAKTEEKQTQKGKRIGSSSGLSRIGSFLSRSVSRHRSRGSRQLKGEGAPLAIEDAEKESSLPPVLSDAVNAPAALSLASLNELPDFSAADWLAKFEREEGGATSGVMTVCGGALEAVAAHLAELEKNIRLLQQNEKQQQEQQPHQQQQQEQQEEEDTAEVAQGVAARLAAAREQMDGADERVFSQIRYQGEQIILGELQQMIGVVKNIMHGIKYAAASDSATQHDLRGEEEQLKAWQSPCGALRENRNCLEALYGRVRSTRDEVLHNYHEECIRLNQSVQLLMDRIADTVREVFAEFEEPPSLEALYGVQEIGNQQQKSVKSAGQGAELRYKSSSSSIVSHQQAFGRLPSFIARLQLYAFNSPSVSTNGYDAGGFQKDMHTSTSGVQAARLFTPLTLQQCLPRKNCVKTVPPGLALMASQAEIERYEAQVWSGGSSSSTSGEGGFGSFRVFEQWLVDAMKWQWRDAFMYSKLQERQGALQQMIKEKQRDIQEAVCLRLKQLWWGRTVEMQAFYVARAAAAFTRDLQGVEQLHGVAAEAGEKAKEAREERMRGSAIEKLLLKNGSEAERAMMRAEDIRASVLRVVGNPAYRNFKHSLDELKARPSDAGSHICFLQQQIERAASLKRRFEDATEGKEGYETLEKECSQLEAALALLQEEAKTLENKLSFRQSQLSAKRQRLTQSLEQLSAAFDVNNAKLTEIEMRWDAAEKVQELIQEVIPSAEEIAACKQKLAEEKRQLEAEREEMQRQRQIQEEALMREYNEKLKQITASANASSAPVQAEEAANSASSSSSPHTAARLPSTPSKSFVGRLFGSSSRPSTPRKSNAAAHEPATAASAAATTEMQQRPATPRRRSSVDSAAQQRVSREEDLLPLKHGYSAPVHSEGSLHALKDSTKLADPIASQQTTNAEQTTHDLQGPPSHALSSPSLLTLEREERGTYSASSLAVATSPAEEKAETQTPAEPPHKEEGEGREGQKRKKSKSNAAGAGAASRRSNRKKKSMYSKLRSAFSLSHSSKKGSKEAKSPQPAVETINKAEEIEDAKGPAISKEAIEPYWVPMGSQSSVLATIPNIFDVEGEDEKDKYPQDERGTISPDAASAAFSLMVGTSSISDSSNQPAADEGQQQEATAPAASASGQLSGDTTLTFTRKGDREASPTFSLAESFRRASPERGQGPKERVQHDSSSSQPLRLSSGRAYNKFPSDPSVQEEDSPQFGSAVSGGDEGNDEEEEYEEVEIESNASSGARNKATEYRTQQEAGPLVPFPSLSAGSPTDFRSGVERHIIAARSPLHAEADTYVPSQRRRSDTAGGPGVYAALGDRSYGHRPGRAAAFDRFAAAAAAAAAGGFRRPSAAGLVDEDDRIELFLANSQPDLTTAVMSSSIFALLEPEERQHCIHLMLNSFVQIPKGCMLVQRGEKVDTLYFLVSGELGMTEPHAGAEQQPARTTELTPPAYTARRRSSYDVEVPEDKFPVKIGQGAFVLPRAFVREAQTNHSVMALRPCTLQKLSFHSFQQIISACIFRRASQVMSYLGHCPILDSLTKRERVQVATLMKWRIYLPDEVICFQGEVCAGVLIVVYGCARAVRFVERQGNPDVVDEFGPGDNINALALLHDIPSDVSVIAAAPDGCVVAVLERQELQDSLGDAEKILSSELTVHATPVFFLDDLETAAKWKAVERQG</sequence>
<dbReference type="GO" id="GO:0003700">
    <property type="term" value="F:DNA-binding transcription factor activity"/>
    <property type="evidence" value="ECO:0007669"/>
    <property type="project" value="TreeGrafter"/>
</dbReference>
<feature type="region of interest" description="Disordered" evidence="2">
    <location>
        <begin position="1471"/>
        <end position="1496"/>
    </location>
</feature>
<feature type="compositionally biased region" description="Basic and acidic residues" evidence="2">
    <location>
        <begin position="1142"/>
        <end position="1153"/>
    </location>
</feature>
<feature type="coiled-coil region" evidence="1">
    <location>
        <begin position="816"/>
        <end position="868"/>
    </location>
</feature>